<evidence type="ECO:0000313" key="2">
    <source>
        <dbReference type="Proteomes" id="UP001143856"/>
    </source>
</evidence>
<dbReference type="Proteomes" id="UP001143856">
    <property type="component" value="Unassembled WGS sequence"/>
</dbReference>
<organism evidence="1 2">
    <name type="scientific">Xylaria curta</name>
    <dbReference type="NCBI Taxonomy" id="42375"/>
    <lineage>
        <taxon>Eukaryota</taxon>
        <taxon>Fungi</taxon>
        <taxon>Dikarya</taxon>
        <taxon>Ascomycota</taxon>
        <taxon>Pezizomycotina</taxon>
        <taxon>Sordariomycetes</taxon>
        <taxon>Xylariomycetidae</taxon>
        <taxon>Xylariales</taxon>
        <taxon>Xylariaceae</taxon>
        <taxon>Xylaria</taxon>
    </lineage>
</organism>
<accession>A0ACC1PFA9</accession>
<dbReference type="EMBL" id="JAPDGR010000402">
    <property type="protein sequence ID" value="KAJ2990592.1"/>
    <property type="molecule type" value="Genomic_DNA"/>
</dbReference>
<evidence type="ECO:0000313" key="1">
    <source>
        <dbReference type="EMBL" id="KAJ2990592.1"/>
    </source>
</evidence>
<reference evidence="1" key="1">
    <citation type="submission" date="2022-10" db="EMBL/GenBank/DDBJ databases">
        <title>Genome Sequence of Xylaria curta.</title>
        <authorList>
            <person name="Buettner E."/>
        </authorList>
    </citation>
    <scope>NUCLEOTIDE SEQUENCE</scope>
    <source>
        <strain evidence="1">Babe10</strain>
    </source>
</reference>
<proteinExistence type="predicted"/>
<gene>
    <name evidence="1" type="ORF">NUW58_g2874</name>
</gene>
<name>A0ACC1PFA9_9PEZI</name>
<keyword evidence="2" id="KW-1185">Reference proteome</keyword>
<protein>
    <submittedName>
        <fullName evidence="1">Uncharacterized protein</fullName>
    </submittedName>
</protein>
<comment type="caution">
    <text evidence="1">The sequence shown here is derived from an EMBL/GenBank/DDBJ whole genome shotgun (WGS) entry which is preliminary data.</text>
</comment>
<sequence>MKVTIQDPSVAFINIYTALIYAIYYSYFESFPLVYAGIYSFSLTTLGIFFTALLIACVIGGSTYILLVYFIYEPYTIKNGIGVPEYRLVPGIWTAAFAPIGVLIFALTARSDIHWVVPTIGVLIYSSCQFVLGGVIFFWLATSYPRFAASLFAGNTFFRSALAAGAIHFSQPLFENLGIARGCGLLSGLLAACFIGITVLWYYGASLRARSKFAETY</sequence>